<keyword evidence="2" id="KW-1185">Reference proteome</keyword>
<name>A0ABV8BMS2_9PSEU</name>
<evidence type="ECO:0008006" key="3">
    <source>
        <dbReference type="Google" id="ProtNLM"/>
    </source>
</evidence>
<evidence type="ECO:0000313" key="1">
    <source>
        <dbReference type="EMBL" id="MFC3891596.1"/>
    </source>
</evidence>
<dbReference type="CDD" id="cd00093">
    <property type="entry name" value="HTH_XRE"/>
    <property type="match status" value="1"/>
</dbReference>
<organism evidence="1 2">
    <name type="scientific">Lentzea rhizosphaerae</name>
    <dbReference type="NCBI Taxonomy" id="2041025"/>
    <lineage>
        <taxon>Bacteria</taxon>
        <taxon>Bacillati</taxon>
        <taxon>Actinomycetota</taxon>
        <taxon>Actinomycetes</taxon>
        <taxon>Pseudonocardiales</taxon>
        <taxon>Pseudonocardiaceae</taxon>
        <taxon>Lentzea</taxon>
    </lineage>
</organism>
<gene>
    <name evidence="1" type="ORF">ACFOWZ_08915</name>
</gene>
<dbReference type="Proteomes" id="UP001595690">
    <property type="component" value="Unassembled WGS sequence"/>
</dbReference>
<evidence type="ECO:0000313" key="2">
    <source>
        <dbReference type="Proteomes" id="UP001595690"/>
    </source>
</evidence>
<proteinExistence type="predicted"/>
<sequence>MTLRVGLLAEGAAPYGGPVVDFAEALTKAVDRSGLSLERIQHHLAARGMQVSLSTLSYWRRGRSRPERPESLKVVAALEDLLDLGEGFLTDRLGDKRPRGRWVGQAMSIEDMWDSRATDLGEVMARIDRLQPTASTYVSVQDRQVIGPDRREVSNRCTGVVQALEDGVDRFLAIQLADATDLGVPSIEAGPPCRLGRVRGEDSTGFLVAEILFDRMLRAGETALVDYTVRMRPGADSEVCDRRFLRPVGEYTLQIDFHPDAVPARCYEFARPSLQEPETALNDLWIGTTASTHIHVRNIKPGIRGVRWEWE</sequence>
<dbReference type="InterPro" id="IPR010982">
    <property type="entry name" value="Lambda_DNA-bd_dom_sf"/>
</dbReference>
<dbReference type="RefSeq" id="WP_382371014.1">
    <property type="nucleotide sequence ID" value="NZ_JBHRZI010000011.1"/>
</dbReference>
<reference evidence="2" key="1">
    <citation type="journal article" date="2019" name="Int. J. Syst. Evol. Microbiol.">
        <title>The Global Catalogue of Microorganisms (GCM) 10K type strain sequencing project: providing services to taxonomists for standard genome sequencing and annotation.</title>
        <authorList>
            <consortium name="The Broad Institute Genomics Platform"/>
            <consortium name="The Broad Institute Genome Sequencing Center for Infectious Disease"/>
            <person name="Wu L."/>
            <person name="Ma J."/>
        </authorList>
    </citation>
    <scope>NUCLEOTIDE SEQUENCE [LARGE SCALE GENOMIC DNA]</scope>
    <source>
        <strain evidence="2">CGMCC 4.7405</strain>
    </source>
</reference>
<protein>
    <recommendedName>
        <fullName evidence="3">XRE family transcriptional regulator</fullName>
    </recommendedName>
</protein>
<dbReference type="Gene3D" id="1.10.260.40">
    <property type="entry name" value="lambda repressor-like DNA-binding domains"/>
    <property type="match status" value="1"/>
</dbReference>
<comment type="caution">
    <text evidence="1">The sequence shown here is derived from an EMBL/GenBank/DDBJ whole genome shotgun (WGS) entry which is preliminary data.</text>
</comment>
<dbReference type="EMBL" id="JBHRZI010000011">
    <property type="protein sequence ID" value="MFC3891596.1"/>
    <property type="molecule type" value="Genomic_DNA"/>
</dbReference>
<accession>A0ABV8BMS2</accession>
<dbReference type="InterPro" id="IPR001387">
    <property type="entry name" value="Cro/C1-type_HTH"/>
</dbReference>